<gene>
    <name evidence="3" type="ORF">GCM10008955_06830</name>
</gene>
<dbReference type="EMBL" id="BMPP01000002">
    <property type="protein sequence ID" value="GGK16011.1"/>
    <property type="molecule type" value="Genomic_DNA"/>
</dbReference>
<dbReference type="InterPro" id="IPR029052">
    <property type="entry name" value="Metallo-depent_PP-like"/>
</dbReference>
<evidence type="ECO:0000259" key="2">
    <source>
        <dbReference type="Pfam" id="PF12850"/>
    </source>
</evidence>
<feature type="domain" description="Calcineurin-like phosphoesterase" evidence="2">
    <location>
        <begin position="1"/>
        <end position="203"/>
    </location>
</feature>
<protein>
    <submittedName>
        <fullName evidence="3">Metallophosphoesterase</fullName>
    </submittedName>
</protein>
<accession>A0ABQ2ELF5</accession>
<reference evidence="4" key="1">
    <citation type="journal article" date="2019" name="Int. J. Syst. Evol. Microbiol.">
        <title>The Global Catalogue of Microorganisms (GCM) 10K type strain sequencing project: providing services to taxonomists for standard genome sequencing and annotation.</title>
        <authorList>
            <consortium name="The Broad Institute Genomics Platform"/>
            <consortium name="The Broad Institute Genome Sequencing Center for Infectious Disease"/>
            <person name="Wu L."/>
            <person name="Ma J."/>
        </authorList>
    </citation>
    <scope>NUCLEOTIDE SEQUENCE [LARGE SCALE GENOMIC DNA]</scope>
    <source>
        <strain evidence="4">JCM 30331</strain>
    </source>
</reference>
<evidence type="ECO:0000313" key="4">
    <source>
        <dbReference type="Proteomes" id="UP000647587"/>
    </source>
</evidence>
<comment type="caution">
    <text evidence="3">The sequence shown here is derived from an EMBL/GenBank/DDBJ whole genome shotgun (WGS) entry which is preliminary data.</text>
</comment>
<organism evidence="3 4">
    <name type="scientific">Deinococcus malanensis</name>
    <dbReference type="NCBI Taxonomy" id="1706855"/>
    <lineage>
        <taxon>Bacteria</taxon>
        <taxon>Thermotogati</taxon>
        <taxon>Deinococcota</taxon>
        <taxon>Deinococci</taxon>
        <taxon>Deinococcales</taxon>
        <taxon>Deinococcaceae</taxon>
        <taxon>Deinococcus</taxon>
    </lineage>
</organism>
<dbReference type="PANTHER" id="PTHR42850:SF2">
    <property type="entry name" value="BLL5683 PROTEIN"/>
    <property type="match status" value="1"/>
</dbReference>
<dbReference type="PIRSF" id="PIRSF000883">
    <property type="entry name" value="Pesterase_MJ0912"/>
    <property type="match status" value="1"/>
</dbReference>
<dbReference type="InterPro" id="IPR011152">
    <property type="entry name" value="Pesterase_MJ0912"/>
</dbReference>
<keyword evidence="4" id="KW-1185">Reference proteome</keyword>
<proteinExistence type="inferred from homology"/>
<name>A0ABQ2ELF5_9DEIO</name>
<dbReference type="Proteomes" id="UP000647587">
    <property type="component" value="Unassembled WGS sequence"/>
</dbReference>
<evidence type="ECO:0000256" key="1">
    <source>
        <dbReference type="ARBA" id="ARBA00008950"/>
    </source>
</evidence>
<dbReference type="InterPro" id="IPR024654">
    <property type="entry name" value="Calcineurin-like_PHP_lpxH"/>
</dbReference>
<dbReference type="InterPro" id="IPR050126">
    <property type="entry name" value="Ap4A_hydrolase"/>
</dbReference>
<dbReference type="PANTHER" id="PTHR42850">
    <property type="entry name" value="METALLOPHOSPHOESTERASE"/>
    <property type="match status" value="1"/>
</dbReference>
<dbReference type="SUPFAM" id="SSF56300">
    <property type="entry name" value="Metallo-dependent phosphatases"/>
    <property type="match status" value="1"/>
</dbReference>
<evidence type="ECO:0000313" key="3">
    <source>
        <dbReference type="EMBL" id="GGK16011.1"/>
    </source>
</evidence>
<sequence length="278" mass="30760">MRLAIIADIHGNADALGAVLADLRQHGADRLIVNGDVVNRGPDSVEVMETLLGQPGVSFSLGNHDDLLRLWEQRSETLPSDWFADPFWGATDWSARQLDRAGLLHVPADWPMALTVSHPELPDVRIAHGTADHYRESLSEKTPVDRVQALRSQGKNEAAVLVGSHIHRPAQATIDGTLVLNTGAVGAPANRDPRAQYLLLSVTAQGWVPELRAVPYDRQGVLRRFETSGLLRTGLSAQIFRDEVITARSLYTPFWQWTEEGDLPRTPSTWATFLQLFQ</sequence>
<dbReference type="Pfam" id="PF12850">
    <property type="entry name" value="Metallophos_2"/>
    <property type="match status" value="1"/>
</dbReference>
<dbReference type="RefSeq" id="WP_189004564.1">
    <property type="nucleotide sequence ID" value="NZ_BMPP01000002.1"/>
</dbReference>
<dbReference type="Gene3D" id="3.60.21.10">
    <property type="match status" value="1"/>
</dbReference>
<comment type="similarity">
    <text evidence="1">Belongs to the metallophosphoesterase superfamily. YfcE family.</text>
</comment>